<feature type="domain" description="Glycosyl-hydrolase family 116 catalytic region" evidence="1">
    <location>
        <begin position="773"/>
        <end position="1106"/>
    </location>
</feature>
<feature type="domain" description="Glycosyl-hydrolase family 116 N-terminal" evidence="2">
    <location>
        <begin position="530"/>
        <end position="696"/>
    </location>
</feature>
<gene>
    <name evidence="3" type="ORF">M2350_001461</name>
</gene>
<dbReference type="PANTHER" id="PTHR12654">
    <property type="entry name" value="BILE ACID BETA-GLUCOSIDASE-RELATED"/>
    <property type="match status" value="1"/>
</dbReference>
<feature type="domain" description="Glycosyl-hydrolase family 116 N-terminal" evidence="2">
    <location>
        <begin position="12"/>
        <end position="182"/>
    </location>
</feature>
<dbReference type="InterPro" id="IPR006775">
    <property type="entry name" value="GH116_catalytic"/>
</dbReference>
<dbReference type="Proteomes" id="UP001204798">
    <property type="component" value="Unassembled WGS sequence"/>
</dbReference>
<evidence type="ECO:0000259" key="2">
    <source>
        <dbReference type="Pfam" id="PF12215"/>
    </source>
</evidence>
<sequence length="1224" mass="138313">MEFEGERLKVFACPIGGVGSGNLSFSGTGQLVAWQIVNNFNSGAYGVDGAIVPLTFFAAWAKQGRTSKATLLQTVSVANLPTTKSLKAQNRFPILRVRYETDLPVNVELEVWSPFIPLNAKDSALPVAVFTFTLHNPTKQPIDAAVMMNLQNIVGWEGYRPLDGLTHEEFVGNFNTAEQVEGWTTLVCQTREGDGDAFEVPIQIFTPDREVAWLMRLSENASVRFWDWSRGVQIALPPETQNCTVWLSDLPDSFSEQHFAQLLDAVRQGVNLVVCGTRHHPLAVLDAWVKPSTDVEVFADFESGTYEGWTIEGNCFGERPATGKINWQQPVSGWKGKFFVNTFNPDDTATGRAISRPFKITKRFIHFLIGGGRHPGRCCLNLLVDGKVVRTATGRNSEQLFPERWDVSEFIGKEARLEIVDMETGGWGHILVDHIVFSDSPLPPFVDPQAAKQLLQRLPFAWDELRWREGEPMSAVMNGSQRTLTVNRFWEVVGWRSDPSTQVLAQTPDGRPLIIKARMGKGNLVVAFGSPNEWAQVGHRKALVGTLIAEANETRYTPMTGWRKTAPAFGTMALAVKGDRRGWQITTLTQHEDVQAMWEDFADDGVFDSALRTPHPAPTEPGKTCCGAVSAKVALKPNERRSVTFVLAWHFPNRYRTERYGWAPPYEYRYRLGNRYNAWFKDARDVVGYFAANCERLYRETKTFADVLWDNSLPEAIKDAVASNLAILRSGVLMWLEDGNFYGFEGADSCCPLNCTHVYNYAQSIAFVFPELERTMRFVEWKVQQHPEKGYIPHRVIVPLDLPRLWERGIGGPHNPALDGMLGAVLKTYREFQLCGDVKWLAEMFPHVAKLMRHIFEQFDPDGDGVIDGEQPNTYDIHTFGSNTFIGTLYLAALKAVERMAEVIGTGDAGRGTNEWKVLVDECRKRFESGRQGYVQRCWNGEFFINAYDAPNVPPEVYEQNNCWGIGCHSDQLFGQWWAFILDLGYLLPEEMVKTALWSIFRYNWRKSLRGFKHSQRVFAEGDESGLIVCTWPNGGRPQRPILYCDEVWTGHEYEVAALLLWNGMVDEALKIVEGARNRYRGDKRNPFAEIECGHYYIRALSSWSLLLAATGFWCDVHSGTMKFAPKFETQNFKAPFFAGTCWGVFNWTETTKRLSAMWQILGGKFNLKELQLQVSAPTKQQVSVTLDGRSLRPQTSAKGNWFVIRFPSPISLMAGTKLQLELR</sequence>
<dbReference type="InterPro" id="IPR052566">
    <property type="entry name" value="Non-lysos_glucosylceramidase"/>
</dbReference>
<dbReference type="Gene3D" id="1.50.10.10">
    <property type="match status" value="1"/>
</dbReference>
<evidence type="ECO:0000313" key="4">
    <source>
        <dbReference type="Proteomes" id="UP001204798"/>
    </source>
</evidence>
<protein>
    <submittedName>
        <fullName evidence="3">Uncharacterized protein (DUF608 family)</fullName>
    </submittedName>
</protein>
<dbReference type="InterPro" id="IPR024462">
    <property type="entry name" value="GH116_N"/>
</dbReference>
<comment type="caution">
    <text evidence="3">The sequence shown here is derived from an EMBL/GenBank/DDBJ whole genome shotgun (WGS) entry which is preliminary data.</text>
</comment>
<dbReference type="Pfam" id="PF04685">
    <property type="entry name" value="DUF608"/>
    <property type="match status" value="1"/>
</dbReference>
<dbReference type="InterPro" id="IPR008928">
    <property type="entry name" value="6-hairpin_glycosidase_sf"/>
</dbReference>
<reference evidence="3 4" key="1">
    <citation type="submission" date="2022-08" db="EMBL/GenBank/DDBJ databases">
        <title>Bacterial and archaeal communities from various locations to study Microbial Dark Matter (Phase II).</title>
        <authorList>
            <person name="Stepanauskas R."/>
        </authorList>
    </citation>
    <scope>NUCLEOTIDE SEQUENCE [LARGE SCALE GENOMIC DNA]</scope>
    <source>
        <strain evidence="3 4">PD1</strain>
    </source>
</reference>
<dbReference type="InterPro" id="IPR012341">
    <property type="entry name" value="6hp_glycosidase-like_sf"/>
</dbReference>
<accession>A0ABT2ENP5</accession>
<dbReference type="Pfam" id="PF12215">
    <property type="entry name" value="Glyco_hydr_116N"/>
    <property type="match status" value="2"/>
</dbReference>
<dbReference type="EMBL" id="JANUCP010000002">
    <property type="protein sequence ID" value="MCS3919061.1"/>
    <property type="molecule type" value="Genomic_DNA"/>
</dbReference>
<proteinExistence type="predicted"/>
<keyword evidence="4" id="KW-1185">Reference proteome</keyword>
<dbReference type="RefSeq" id="WP_259095154.1">
    <property type="nucleotide sequence ID" value="NZ_CP130454.1"/>
</dbReference>
<dbReference type="PANTHER" id="PTHR12654:SF4">
    <property type="entry name" value="PB1 DOMAIN-CONTAINING PROTEIN"/>
    <property type="match status" value="1"/>
</dbReference>
<name>A0ABT2ENP5_9BACT</name>
<organism evidence="3 4">
    <name type="scientific">Candidatus Fervidibacter sacchari</name>
    <dbReference type="NCBI Taxonomy" id="1448929"/>
    <lineage>
        <taxon>Bacteria</taxon>
        <taxon>Candidatus Fervidibacterota</taxon>
        <taxon>Candidatus Fervidibacter</taxon>
    </lineage>
</organism>
<evidence type="ECO:0000313" key="3">
    <source>
        <dbReference type="EMBL" id="MCS3919061.1"/>
    </source>
</evidence>
<evidence type="ECO:0000259" key="1">
    <source>
        <dbReference type="Pfam" id="PF04685"/>
    </source>
</evidence>
<dbReference type="SUPFAM" id="SSF48208">
    <property type="entry name" value="Six-hairpin glycosidases"/>
    <property type="match status" value="1"/>
</dbReference>